<dbReference type="InterPro" id="IPR003841">
    <property type="entry name" value="Na/Pi_transpt"/>
</dbReference>
<sequence length="558" mass="61999">MQLVFELVGGLGIFLLGMKNMSDGMQTVAGSSLRRLISTVTGNRLFAIIVGVLVTCVVQSSSITTVMVVGFVNSGVMSLMQAVGVIMGANIGTTITGWILVLKIGKYGLPMLGAAAFVFLFSRSDRWRYWAMAFMGIGMVFFGLEIMKDACTIIKENPGFEDWFHTFQADSYFGVLKCAMVGCLLTTLVQSSSATLGITISLASQGVISYETAAALILGENIGTTITALLASLGTTTNARRAAYYHVVFNILGVFWITLIFAWYIEFIQWLLQTFLHMDVNAVTMVDGQATYPNTTPAIAATHSIFNIANTLLFFPFVPMIVRLLEKWVPSKDFKEKPHLTDLDMRMLDTPTIAIEQSRVELERMGNGCEKMLGWLIELREQDDPDKQLANRLKRREQVLDSIQDEIAVFITNLLSGNVPHSVADEARRQLRMADEFESLSDYVADLDKFDRKLRRDGHRFSPEQRNGLRDLNHEVLQQLVSINSALKQGNKNILVETAPADKRMRNHIKRLRGKHLDALSNGDVPPLVNVAYLASLNAYTRLLDHVQNIAEAVSGVK</sequence>
<feature type="transmembrane region" description="Helical" evidence="6">
    <location>
        <begin position="78"/>
        <end position="100"/>
    </location>
</feature>
<evidence type="ECO:0000313" key="7">
    <source>
        <dbReference type="EMBL" id="MCO6045851.1"/>
    </source>
</evidence>
<evidence type="ECO:0000256" key="5">
    <source>
        <dbReference type="ARBA" id="ARBA00023136"/>
    </source>
</evidence>
<evidence type="ECO:0000256" key="1">
    <source>
        <dbReference type="ARBA" id="ARBA00004651"/>
    </source>
</evidence>
<evidence type="ECO:0000256" key="3">
    <source>
        <dbReference type="ARBA" id="ARBA00022692"/>
    </source>
</evidence>
<evidence type="ECO:0000256" key="2">
    <source>
        <dbReference type="ARBA" id="ARBA00022475"/>
    </source>
</evidence>
<dbReference type="GO" id="GO:0005436">
    <property type="term" value="F:sodium:phosphate symporter activity"/>
    <property type="evidence" value="ECO:0007669"/>
    <property type="project" value="InterPro"/>
</dbReference>
<feature type="transmembrane region" description="Helical" evidence="6">
    <location>
        <begin position="243"/>
        <end position="265"/>
    </location>
</feature>
<dbReference type="NCBIfam" id="NF037997">
    <property type="entry name" value="Na_Pi_symport"/>
    <property type="match status" value="1"/>
</dbReference>
<dbReference type="SUPFAM" id="SSF109755">
    <property type="entry name" value="PhoU-like"/>
    <property type="match status" value="1"/>
</dbReference>
<comment type="subcellular location">
    <subcellularLocation>
        <location evidence="1">Cell membrane</location>
        <topology evidence="1">Multi-pass membrane protein</topology>
    </subcellularLocation>
</comment>
<dbReference type="AlphaFoldDB" id="A0A9X2JHI5"/>
<dbReference type="NCBIfam" id="TIGR00704">
    <property type="entry name" value="NaPi_cotrn_rel"/>
    <property type="match status" value="1"/>
</dbReference>
<dbReference type="InterPro" id="IPR004633">
    <property type="entry name" value="NaPi_cotrn-rel/YqeW-like"/>
</dbReference>
<feature type="transmembrane region" description="Helical" evidence="6">
    <location>
        <begin position="129"/>
        <end position="147"/>
    </location>
</feature>
<feature type="transmembrane region" description="Helical" evidence="6">
    <location>
        <begin position="107"/>
        <end position="123"/>
    </location>
</feature>
<dbReference type="GO" id="GO:0005886">
    <property type="term" value="C:plasma membrane"/>
    <property type="evidence" value="ECO:0007669"/>
    <property type="project" value="UniProtKB-SubCell"/>
</dbReference>
<dbReference type="PANTHER" id="PTHR10010:SF46">
    <property type="entry name" value="SODIUM-DEPENDENT PHOSPHATE TRANSPORT PROTEIN 2B"/>
    <property type="match status" value="1"/>
</dbReference>
<dbReference type="Proteomes" id="UP001155241">
    <property type="component" value="Unassembled WGS sequence"/>
</dbReference>
<accession>A0A9X2JHI5</accession>
<evidence type="ECO:0000256" key="4">
    <source>
        <dbReference type="ARBA" id="ARBA00022989"/>
    </source>
</evidence>
<dbReference type="Pfam" id="PF02690">
    <property type="entry name" value="Na_Pi_cotrans"/>
    <property type="match status" value="2"/>
</dbReference>
<dbReference type="RefSeq" id="WP_252853961.1">
    <property type="nucleotide sequence ID" value="NZ_JAMXLR010000061.1"/>
</dbReference>
<dbReference type="PANTHER" id="PTHR10010">
    <property type="entry name" value="SOLUTE CARRIER FAMILY 34 SODIUM PHOSPHATE , MEMBER 2-RELATED"/>
    <property type="match status" value="1"/>
</dbReference>
<dbReference type="EMBL" id="JAMXLR010000061">
    <property type="protein sequence ID" value="MCO6045851.1"/>
    <property type="molecule type" value="Genomic_DNA"/>
</dbReference>
<dbReference type="Gene3D" id="1.20.58.220">
    <property type="entry name" value="Phosphate transport system protein phou homolog 2, domain 2"/>
    <property type="match status" value="1"/>
</dbReference>
<organism evidence="7 8">
    <name type="scientific">Aeoliella straminimaris</name>
    <dbReference type="NCBI Taxonomy" id="2954799"/>
    <lineage>
        <taxon>Bacteria</taxon>
        <taxon>Pseudomonadati</taxon>
        <taxon>Planctomycetota</taxon>
        <taxon>Planctomycetia</taxon>
        <taxon>Pirellulales</taxon>
        <taxon>Lacipirellulaceae</taxon>
        <taxon>Aeoliella</taxon>
    </lineage>
</organism>
<protein>
    <submittedName>
        <fullName evidence="7">Na/Pi cotransporter family protein</fullName>
    </submittedName>
</protein>
<keyword evidence="3 6" id="KW-0812">Transmembrane</keyword>
<proteinExistence type="predicted"/>
<keyword evidence="5 6" id="KW-0472">Membrane</keyword>
<keyword evidence="4 6" id="KW-1133">Transmembrane helix</keyword>
<gene>
    <name evidence="7" type="ORF">NG895_18280</name>
</gene>
<dbReference type="GO" id="GO:0044341">
    <property type="term" value="P:sodium-dependent phosphate transport"/>
    <property type="evidence" value="ECO:0007669"/>
    <property type="project" value="InterPro"/>
</dbReference>
<name>A0A9X2JHI5_9BACT</name>
<comment type="caution">
    <text evidence="7">The sequence shown here is derived from an EMBL/GenBank/DDBJ whole genome shotgun (WGS) entry which is preliminary data.</text>
</comment>
<evidence type="ECO:0000313" key="8">
    <source>
        <dbReference type="Proteomes" id="UP001155241"/>
    </source>
</evidence>
<evidence type="ECO:0000256" key="6">
    <source>
        <dbReference type="SAM" id="Phobius"/>
    </source>
</evidence>
<dbReference type="InterPro" id="IPR038078">
    <property type="entry name" value="PhoU-like_sf"/>
</dbReference>
<reference evidence="7" key="1">
    <citation type="submission" date="2022-06" db="EMBL/GenBank/DDBJ databases">
        <title>Aeoliella straminimaris, a novel planctomycete from sediments.</title>
        <authorList>
            <person name="Vitorino I.R."/>
            <person name="Lage O.M."/>
        </authorList>
    </citation>
    <scope>NUCLEOTIDE SEQUENCE</scope>
    <source>
        <strain evidence="7">ICT_H6.2</strain>
    </source>
</reference>
<keyword evidence="2" id="KW-1003">Cell membrane</keyword>
<keyword evidence="8" id="KW-1185">Reference proteome</keyword>
<feature type="transmembrane region" description="Helical" evidence="6">
    <location>
        <begin position="45"/>
        <end position="72"/>
    </location>
</feature>